<keyword evidence="14 18" id="KW-0520">NAD</keyword>
<dbReference type="EMBL" id="DXEV01000051">
    <property type="protein sequence ID" value="HIX56378.1"/>
    <property type="molecule type" value="Genomic_DNA"/>
</dbReference>
<evidence type="ECO:0000256" key="13">
    <source>
        <dbReference type="ARBA" id="ARBA00022833"/>
    </source>
</evidence>
<feature type="binding site" evidence="18">
    <location>
        <begin position="71"/>
        <end position="76"/>
    </location>
    <ligand>
        <name>NAD(+)</name>
        <dbReference type="ChEBI" id="CHEBI:57540"/>
    </ligand>
</feature>
<evidence type="ECO:0000256" key="14">
    <source>
        <dbReference type="ARBA" id="ARBA00023027"/>
    </source>
</evidence>
<name>A0A9D2B081_9GAMM</name>
<evidence type="ECO:0000256" key="11">
    <source>
        <dbReference type="ARBA" id="ARBA00022723"/>
    </source>
</evidence>
<organism evidence="21 22">
    <name type="scientific">Candidatus Anaerobiospirillum pullistercoris</name>
    <dbReference type="NCBI Taxonomy" id="2838452"/>
    <lineage>
        <taxon>Bacteria</taxon>
        <taxon>Pseudomonadati</taxon>
        <taxon>Pseudomonadota</taxon>
        <taxon>Gammaproteobacteria</taxon>
        <taxon>Aeromonadales</taxon>
        <taxon>Succinivibrionaceae</taxon>
        <taxon>Anaerobiospirillum</taxon>
    </lineage>
</organism>
<dbReference type="FunFam" id="3.40.50.1970:FF:000001">
    <property type="entry name" value="3-dehydroquinate synthase"/>
    <property type="match status" value="1"/>
</dbReference>
<reference evidence="21" key="1">
    <citation type="journal article" date="2021" name="PeerJ">
        <title>Extensive microbial diversity within the chicken gut microbiome revealed by metagenomics and culture.</title>
        <authorList>
            <person name="Gilroy R."/>
            <person name="Ravi A."/>
            <person name="Getino M."/>
            <person name="Pursley I."/>
            <person name="Horton D.L."/>
            <person name="Alikhan N.F."/>
            <person name="Baker D."/>
            <person name="Gharbi K."/>
            <person name="Hall N."/>
            <person name="Watson M."/>
            <person name="Adriaenssens E.M."/>
            <person name="Foster-Nyarko E."/>
            <person name="Jarju S."/>
            <person name="Secka A."/>
            <person name="Antonio M."/>
            <person name="Oren A."/>
            <person name="Chaudhuri R.R."/>
            <person name="La Ragione R."/>
            <person name="Hildebrand F."/>
            <person name="Pallen M.J."/>
        </authorList>
    </citation>
    <scope>NUCLEOTIDE SEQUENCE</scope>
    <source>
        <strain evidence="21">USASDec5-558</strain>
    </source>
</reference>
<evidence type="ECO:0000256" key="3">
    <source>
        <dbReference type="ARBA" id="ARBA00003485"/>
    </source>
</evidence>
<evidence type="ECO:0000256" key="1">
    <source>
        <dbReference type="ARBA" id="ARBA00001393"/>
    </source>
</evidence>
<dbReference type="GO" id="GO:0009423">
    <property type="term" value="P:chorismate biosynthetic process"/>
    <property type="evidence" value="ECO:0007669"/>
    <property type="project" value="UniProtKB-UniRule"/>
</dbReference>
<dbReference type="GO" id="GO:0008652">
    <property type="term" value="P:amino acid biosynthetic process"/>
    <property type="evidence" value="ECO:0007669"/>
    <property type="project" value="UniProtKB-KW"/>
</dbReference>
<evidence type="ECO:0000259" key="19">
    <source>
        <dbReference type="Pfam" id="PF01761"/>
    </source>
</evidence>
<comment type="pathway">
    <text evidence="5 18">Metabolic intermediate biosynthesis; chorismate biosynthesis; chorismate from D-erythrose 4-phosphate and phosphoenolpyruvate: step 2/7.</text>
</comment>
<comment type="caution">
    <text evidence="18">Lacks conserved residue(s) required for the propagation of feature annotation.</text>
</comment>
<evidence type="ECO:0000256" key="12">
    <source>
        <dbReference type="ARBA" id="ARBA00022741"/>
    </source>
</evidence>
<comment type="cofactor">
    <cofactor evidence="2 18">
        <name>NAD(+)</name>
        <dbReference type="ChEBI" id="CHEBI:57540"/>
    </cofactor>
</comment>
<dbReference type="Proteomes" id="UP000886829">
    <property type="component" value="Unassembled WGS sequence"/>
</dbReference>
<evidence type="ECO:0000256" key="7">
    <source>
        <dbReference type="ARBA" id="ARBA00013031"/>
    </source>
</evidence>
<gene>
    <name evidence="18 21" type="primary">aroB</name>
    <name evidence="21" type="ORF">H9850_02780</name>
</gene>
<keyword evidence="15 18" id="KW-0057">Aromatic amino acid biosynthesis</keyword>
<dbReference type="AlphaFoldDB" id="A0A9D2B081"/>
<evidence type="ECO:0000256" key="10">
    <source>
        <dbReference type="ARBA" id="ARBA00022605"/>
    </source>
</evidence>
<dbReference type="GO" id="GO:0003856">
    <property type="term" value="F:3-dehydroquinate synthase activity"/>
    <property type="evidence" value="ECO:0007669"/>
    <property type="project" value="UniProtKB-UniRule"/>
</dbReference>
<evidence type="ECO:0000256" key="18">
    <source>
        <dbReference type="HAMAP-Rule" id="MF_00110"/>
    </source>
</evidence>
<feature type="domain" description="3-dehydroquinate synthase C-terminal" evidence="20">
    <location>
        <begin position="181"/>
        <end position="321"/>
    </location>
</feature>
<evidence type="ECO:0000256" key="6">
    <source>
        <dbReference type="ARBA" id="ARBA00005412"/>
    </source>
</evidence>
<feature type="binding site" evidence="18">
    <location>
        <position position="243"/>
    </location>
    <ligand>
        <name>Zn(2+)</name>
        <dbReference type="ChEBI" id="CHEBI:29105"/>
    </ligand>
</feature>
<keyword evidence="11 18" id="KW-0479">Metal-binding</keyword>
<dbReference type="SUPFAM" id="SSF56796">
    <property type="entry name" value="Dehydroquinate synthase-like"/>
    <property type="match status" value="1"/>
</dbReference>
<accession>A0A9D2B081</accession>
<dbReference type="CDD" id="cd08195">
    <property type="entry name" value="DHQS"/>
    <property type="match status" value="1"/>
</dbReference>
<evidence type="ECO:0000256" key="4">
    <source>
        <dbReference type="ARBA" id="ARBA00004496"/>
    </source>
</evidence>
<proteinExistence type="inferred from homology"/>
<dbReference type="GO" id="GO:0000166">
    <property type="term" value="F:nucleotide binding"/>
    <property type="evidence" value="ECO:0007669"/>
    <property type="project" value="UniProtKB-KW"/>
</dbReference>
<dbReference type="PIRSF" id="PIRSF001455">
    <property type="entry name" value="DHQ_synth"/>
    <property type="match status" value="1"/>
</dbReference>
<dbReference type="NCBIfam" id="TIGR01357">
    <property type="entry name" value="aroB"/>
    <property type="match status" value="1"/>
</dbReference>
<evidence type="ECO:0000256" key="2">
    <source>
        <dbReference type="ARBA" id="ARBA00001911"/>
    </source>
</evidence>
<dbReference type="Gene3D" id="3.40.50.1970">
    <property type="match status" value="1"/>
</dbReference>
<comment type="caution">
    <text evidence="21">The sequence shown here is derived from an EMBL/GenBank/DDBJ whole genome shotgun (WGS) entry which is preliminary data.</text>
</comment>
<dbReference type="InterPro" id="IPR030960">
    <property type="entry name" value="DHQS/DOIS_N"/>
</dbReference>
<evidence type="ECO:0000313" key="21">
    <source>
        <dbReference type="EMBL" id="HIX56378.1"/>
    </source>
</evidence>
<protein>
    <recommendedName>
        <fullName evidence="8 18">3-dehydroquinate synthase</fullName>
        <shortName evidence="18">DHQS</shortName>
        <ecNumber evidence="7 18">4.2.3.4</ecNumber>
    </recommendedName>
</protein>
<feature type="domain" description="3-dehydroquinate synthase N-terminal" evidence="19">
    <location>
        <begin position="67"/>
        <end position="179"/>
    </location>
</feature>
<evidence type="ECO:0000256" key="16">
    <source>
        <dbReference type="ARBA" id="ARBA00023239"/>
    </source>
</evidence>
<dbReference type="InterPro" id="IPR016037">
    <property type="entry name" value="DHQ_synth_AroB"/>
</dbReference>
<evidence type="ECO:0000313" key="22">
    <source>
        <dbReference type="Proteomes" id="UP000886829"/>
    </source>
</evidence>
<feature type="binding site" evidence="18">
    <location>
        <position position="142"/>
    </location>
    <ligand>
        <name>NAD(+)</name>
        <dbReference type="ChEBI" id="CHEBI:57540"/>
    </ligand>
</feature>
<evidence type="ECO:0000256" key="15">
    <source>
        <dbReference type="ARBA" id="ARBA00023141"/>
    </source>
</evidence>
<evidence type="ECO:0000256" key="9">
    <source>
        <dbReference type="ARBA" id="ARBA00022490"/>
    </source>
</evidence>
<feature type="binding site" evidence="18">
    <location>
        <begin position="129"/>
        <end position="130"/>
    </location>
    <ligand>
        <name>NAD(+)</name>
        <dbReference type="ChEBI" id="CHEBI:57540"/>
    </ligand>
</feature>
<dbReference type="PANTHER" id="PTHR43622:SF7">
    <property type="entry name" value="3-DEHYDROQUINATE SYNTHASE, CHLOROPLASTIC"/>
    <property type="match status" value="1"/>
</dbReference>
<keyword evidence="16 18" id="KW-0456">Lyase</keyword>
<sequence>MEKVHIALGEHSYDIVIGRELNVGELMRAALPKTQDLLIVSNETIAPLYLAQLKDKLQPFGFKCRECILKDGEIYKTVDSYMQIMTTLLDDNFGRDCALVALGGGVVGDITGFAAATYQRGVDFVQIPTTLLALVDSSVGGKTAINHPQGKNMIGAFYQPKIVLADLDYLKTLPPRELAAGMAEVIKYGVILDREFFDYLKDHADKQDLDLAYVVKRCCEWKAYVVSQDEKEKGLRALLNYGHTFGHAIEVGMGFGTYLHGEAVAVGMVIAAYVATKTKGLSQDELQELVDVLPKYKLPVMIPMQLQGSDFIAHMHHDKKVKQGKINYVLPTAIGKSAVFNDLPDHEVRAYINELKEQQQQALAK</sequence>
<dbReference type="Pfam" id="PF24621">
    <property type="entry name" value="DHQS_C"/>
    <property type="match status" value="1"/>
</dbReference>
<dbReference type="PANTHER" id="PTHR43622">
    <property type="entry name" value="3-DEHYDROQUINATE SYNTHASE"/>
    <property type="match status" value="1"/>
</dbReference>
<evidence type="ECO:0000256" key="17">
    <source>
        <dbReference type="ARBA" id="ARBA00023285"/>
    </source>
</evidence>
<keyword evidence="9 18" id="KW-0963">Cytoplasm</keyword>
<feature type="binding site" evidence="18">
    <location>
        <position position="260"/>
    </location>
    <ligand>
        <name>Zn(2+)</name>
        <dbReference type="ChEBI" id="CHEBI:29105"/>
    </ligand>
</feature>
<dbReference type="InterPro" id="IPR050071">
    <property type="entry name" value="Dehydroquinate_synthase"/>
</dbReference>
<comment type="function">
    <text evidence="3 18">Catalyzes the conversion of 3-deoxy-D-arabino-heptulosonate 7-phosphate (DAHP) to dehydroquinate (DHQ).</text>
</comment>
<dbReference type="GO" id="GO:0009073">
    <property type="term" value="P:aromatic amino acid family biosynthetic process"/>
    <property type="evidence" value="ECO:0007669"/>
    <property type="project" value="UniProtKB-KW"/>
</dbReference>
<evidence type="ECO:0000256" key="8">
    <source>
        <dbReference type="ARBA" id="ARBA00017684"/>
    </source>
</evidence>
<comment type="similarity">
    <text evidence="6 18">Belongs to the sugar phosphate cyclases superfamily. Dehydroquinate synthase family.</text>
</comment>
<feature type="binding site" evidence="18">
    <location>
        <position position="184"/>
    </location>
    <ligand>
        <name>Zn(2+)</name>
        <dbReference type="ChEBI" id="CHEBI:29105"/>
    </ligand>
</feature>
<dbReference type="Gene3D" id="1.20.1090.10">
    <property type="entry name" value="Dehydroquinate synthase-like - alpha domain"/>
    <property type="match status" value="1"/>
</dbReference>
<dbReference type="GO" id="GO:0005737">
    <property type="term" value="C:cytoplasm"/>
    <property type="evidence" value="ECO:0007669"/>
    <property type="project" value="UniProtKB-SubCell"/>
</dbReference>
<keyword evidence="12 18" id="KW-0547">Nucleotide-binding</keyword>
<dbReference type="EC" id="4.2.3.4" evidence="7 18"/>
<dbReference type="InterPro" id="IPR056179">
    <property type="entry name" value="DHQS_C"/>
</dbReference>
<keyword evidence="13 18" id="KW-0862">Zinc</keyword>
<evidence type="ECO:0000256" key="5">
    <source>
        <dbReference type="ARBA" id="ARBA00004661"/>
    </source>
</evidence>
<feature type="binding site" evidence="18">
    <location>
        <begin position="105"/>
        <end position="109"/>
    </location>
    <ligand>
        <name>NAD(+)</name>
        <dbReference type="ChEBI" id="CHEBI:57540"/>
    </ligand>
</feature>
<dbReference type="GO" id="GO:0046872">
    <property type="term" value="F:metal ion binding"/>
    <property type="evidence" value="ECO:0007669"/>
    <property type="project" value="UniProtKB-KW"/>
</dbReference>
<comment type="catalytic activity">
    <reaction evidence="1 18">
        <text>7-phospho-2-dehydro-3-deoxy-D-arabino-heptonate = 3-dehydroquinate + phosphate</text>
        <dbReference type="Rhea" id="RHEA:21968"/>
        <dbReference type="ChEBI" id="CHEBI:32364"/>
        <dbReference type="ChEBI" id="CHEBI:43474"/>
        <dbReference type="ChEBI" id="CHEBI:58394"/>
        <dbReference type="EC" id="4.2.3.4"/>
    </reaction>
</comment>
<feature type="binding site" evidence="18">
    <location>
        <position position="151"/>
    </location>
    <ligand>
        <name>NAD(+)</name>
        <dbReference type="ChEBI" id="CHEBI:57540"/>
    </ligand>
</feature>
<keyword evidence="10 18" id="KW-0028">Amino-acid biosynthesis</keyword>
<dbReference type="HAMAP" id="MF_00110">
    <property type="entry name" value="DHQ_synthase"/>
    <property type="match status" value="1"/>
</dbReference>
<reference evidence="21" key="2">
    <citation type="submission" date="2021-04" db="EMBL/GenBank/DDBJ databases">
        <authorList>
            <person name="Gilroy R."/>
        </authorList>
    </citation>
    <scope>NUCLEOTIDE SEQUENCE</scope>
    <source>
        <strain evidence="21">USASDec5-558</strain>
    </source>
</reference>
<keyword evidence="17 18" id="KW-0170">Cobalt</keyword>
<comment type="subcellular location">
    <subcellularLocation>
        <location evidence="4 18">Cytoplasm</location>
    </subcellularLocation>
</comment>
<comment type="cofactor">
    <cofactor evidence="18">
        <name>Co(2+)</name>
        <dbReference type="ChEBI" id="CHEBI:48828"/>
    </cofactor>
    <cofactor evidence="18">
        <name>Zn(2+)</name>
        <dbReference type="ChEBI" id="CHEBI:29105"/>
    </cofactor>
    <text evidence="18">Binds 1 divalent metal cation per subunit. Can use either Co(2+) or Zn(2+).</text>
</comment>
<dbReference type="Pfam" id="PF01761">
    <property type="entry name" value="DHQ_synthase"/>
    <property type="match status" value="1"/>
</dbReference>
<dbReference type="InterPro" id="IPR030963">
    <property type="entry name" value="DHQ_synth_fam"/>
</dbReference>
<evidence type="ECO:0000259" key="20">
    <source>
        <dbReference type="Pfam" id="PF24621"/>
    </source>
</evidence>